<dbReference type="KEGG" id="psti:SOO65_19970"/>
<dbReference type="AlphaFoldDB" id="Q5GPL1"/>
<dbReference type="Proteomes" id="UP001324634">
    <property type="component" value="Chromosome"/>
</dbReference>
<sequence length="424" mass="44524">MKKQLTVALGLAVLATPAFATKARLQALGEDSYGSAYINDNRNIWLNSAQVNNHKDLVTYEFGGNVNQDSNETARGEGGAFKAMGNMVYGVQFGGASNTGNALRTGAGLISATGDFTDPTNPTDVSYQGTGLEENNIAVFVGGDMGLKWGANLEYAKTAQEDSPVSSEAMRTRLGVIMGDTQVYANINLINNAKGETSVTPSAGAVNLDGTAKFEGDLGYQVGAIHAINGNTLFVDYRSFDMSSDINATGTLGTIDQKKDISSKQGEIGIGRVERLNDKTSLFLKGSFFMRDIENDHGKGAGTSATLFGLLCSNGGITACEEYKTQRVPVVIGLETEATSWLTLRGSVSQVVWGTNKINGTESTVRNSTAINAGATLKFGELSVDGVIGTADAATAVAGENTAGGNGTLRTDNLMSRVAMTYRF</sequence>
<reference evidence="3 4" key="2">
    <citation type="submission" date="2023-11" db="EMBL/GenBank/DDBJ databases">
        <title>Peredibacter starrii A3.12.</title>
        <authorList>
            <person name="Mitchell R.J."/>
        </authorList>
    </citation>
    <scope>NUCLEOTIDE SEQUENCE [LARGE SCALE GENOMIC DNA]</scope>
    <source>
        <strain evidence="3 4">A3.12</strain>
    </source>
</reference>
<dbReference type="EMBL" id="CP139487">
    <property type="protein sequence ID" value="WPU64976.1"/>
    <property type="molecule type" value="Genomic_DNA"/>
</dbReference>
<evidence type="ECO:0000313" key="3">
    <source>
        <dbReference type="EMBL" id="WPU64976.1"/>
    </source>
</evidence>
<dbReference type="EMBL" id="AJ810384">
    <property type="protein sequence ID" value="CAH17839.1"/>
    <property type="molecule type" value="Genomic_DNA"/>
</dbReference>
<name>Q5GPL1_9BACT</name>
<keyword evidence="1" id="KW-0732">Signal</keyword>
<gene>
    <name evidence="2" type="primary">omp</name>
    <name evidence="3" type="ORF">SOO65_19970</name>
</gene>
<keyword evidence="4" id="KW-1185">Reference proteome</keyword>
<accession>Q5GPL1</accession>
<protein>
    <submittedName>
        <fullName evidence="2">Major outer membrane protein</fullName>
    </submittedName>
</protein>
<evidence type="ECO:0000313" key="2">
    <source>
        <dbReference type="EMBL" id="CAH17839.1"/>
    </source>
</evidence>
<feature type="signal peptide" evidence="1">
    <location>
        <begin position="1"/>
        <end position="20"/>
    </location>
</feature>
<dbReference type="RefSeq" id="WP_321394801.1">
    <property type="nucleotide sequence ID" value="NZ_CP139487.1"/>
</dbReference>
<organism evidence="2">
    <name type="scientific">Peredibacter starrii</name>
    <dbReference type="NCBI Taxonomy" id="28202"/>
    <lineage>
        <taxon>Bacteria</taxon>
        <taxon>Pseudomonadati</taxon>
        <taxon>Bdellovibrionota</taxon>
        <taxon>Bacteriovoracia</taxon>
        <taxon>Bacteriovoracales</taxon>
        <taxon>Bacteriovoracaceae</taxon>
        <taxon>Peredibacter</taxon>
    </lineage>
</organism>
<proteinExistence type="predicted"/>
<feature type="chain" id="PRO_5044737930" evidence="1">
    <location>
        <begin position="21"/>
        <end position="424"/>
    </location>
</feature>
<reference evidence="2" key="1">
    <citation type="journal article" date="2005" name="FEMS Microbiol. Lett.">
        <title>Characterization of outer membrane protein fractions of Bdellovibrionales.</title>
        <authorList>
            <person name="Beck S."/>
            <person name="Strauch E."/>
            <person name="Appel B."/>
            <person name="Linscheid M."/>
        </authorList>
    </citation>
    <scope>NUCLEOTIDE SEQUENCE</scope>
    <source>
        <strain evidence="2">ATCC 15145</strain>
    </source>
</reference>
<evidence type="ECO:0000256" key="1">
    <source>
        <dbReference type="SAM" id="SignalP"/>
    </source>
</evidence>
<evidence type="ECO:0000313" key="4">
    <source>
        <dbReference type="Proteomes" id="UP001324634"/>
    </source>
</evidence>